<comment type="caution">
    <text evidence="9">The sequence shown here is derived from an EMBL/GenBank/DDBJ whole genome shotgun (WGS) entry which is preliminary data.</text>
</comment>
<accession>A0A8J3IP54</accession>
<evidence type="ECO:0000256" key="1">
    <source>
        <dbReference type="ARBA" id="ARBA00012513"/>
    </source>
</evidence>
<feature type="domain" description="Protein kinase" evidence="8">
    <location>
        <begin position="12"/>
        <end position="269"/>
    </location>
</feature>
<evidence type="ECO:0000256" key="4">
    <source>
        <dbReference type="ARBA" id="ARBA00022741"/>
    </source>
</evidence>
<protein>
    <recommendedName>
        <fullName evidence="1">non-specific serine/threonine protein kinase</fullName>
        <ecNumber evidence="1">2.7.11.1</ecNumber>
    </recommendedName>
</protein>
<evidence type="ECO:0000313" key="10">
    <source>
        <dbReference type="Proteomes" id="UP000597444"/>
    </source>
</evidence>
<keyword evidence="7" id="KW-0812">Transmembrane</keyword>
<dbReference type="Pfam" id="PF00069">
    <property type="entry name" value="Pkinase"/>
    <property type="match status" value="1"/>
</dbReference>
<evidence type="ECO:0000256" key="3">
    <source>
        <dbReference type="ARBA" id="ARBA00022679"/>
    </source>
</evidence>
<keyword evidence="5" id="KW-0418">Kinase</keyword>
<dbReference type="Gene3D" id="3.30.200.20">
    <property type="entry name" value="Phosphorylase Kinase, domain 1"/>
    <property type="match status" value="1"/>
</dbReference>
<evidence type="ECO:0000256" key="5">
    <source>
        <dbReference type="ARBA" id="ARBA00022777"/>
    </source>
</evidence>
<keyword evidence="10" id="KW-1185">Reference proteome</keyword>
<dbReference type="FunFam" id="1.10.510.10:FF:000021">
    <property type="entry name" value="Serine/threonine protein kinase"/>
    <property type="match status" value="1"/>
</dbReference>
<dbReference type="GO" id="GO:0005524">
    <property type="term" value="F:ATP binding"/>
    <property type="evidence" value="ECO:0007669"/>
    <property type="project" value="UniProtKB-KW"/>
</dbReference>
<dbReference type="PANTHER" id="PTHR43289:SF6">
    <property type="entry name" value="SERINE_THREONINE-PROTEIN KINASE NEKL-3"/>
    <property type="match status" value="1"/>
</dbReference>
<dbReference type="PROSITE" id="PS50011">
    <property type="entry name" value="PROTEIN_KINASE_DOM"/>
    <property type="match status" value="1"/>
</dbReference>
<dbReference type="InterPro" id="IPR011009">
    <property type="entry name" value="Kinase-like_dom_sf"/>
</dbReference>
<dbReference type="Proteomes" id="UP000597444">
    <property type="component" value="Unassembled WGS sequence"/>
</dbReference>
<dbReference type="PANTHER" id="PTHR43289">
    <property type="entry name" value="MITOGEN-ACTIVATED PROTEIN KINASE KINASE KINASE 20-RELATED"/>
    <property type="match status" value="1"/>
</dbReference>
<dbReference type="Gene3D" id="1.10.510.10">
    <property type="entry name" value="Transferase(Phosphotransferase) domain 1"/>
    <property type="match status" value="1"/>
</dbReference>
<dbReference type="AlphaFoldDB" id="A0A8J3IP54"/>
<dbReference type="CDD" id="cd14014">
    <property type="entry name" value="STKc_PknB_like"/>
    <property type="match status" value="1"/>
</dbReference>
<dbReference type="GO" id="GO:0004674">
    <property type="term" value="F:protein serine/threonine kinase activity"/>
    <property type="evidence" value="ECO:0007669"/>
    <property type="project" value="UniProtKB-KW"/>
</dbReference>
<evidence type="ECO:0000256" key="6">
    <source>
        <dbReference type="ARBA" id="ARBA00022840"/>
    </source>
</evidence>
<organism evidence="9 10">
    <name type="scientific">Reticulibacter mediterranei</name>
    <dbReference type="NCBI Taxonomy" id="2778369"/>
    <lineage>
        <taxon>Bacteria</taxon>
        <taxon>Bacillati</taxon>
        <taxon>Chloroflexota</taxon>
        <taxon>Ktedonobacteria</taxon>
        <taxon>Ktedonobacterales</taxon>
        <taxon>Reticulibacteraceae</taxon>
        <taxon>Reticulibacter</taxon>
    </lineage>
</organism>
<proteinExistence type="predicted"/>
<dbReference type="InterPro" id="IPR008271">
    <property type="entry name" value="Ser/Thr_kinase_AS"/>
</dbReference>
<dbReference type="SMART" id="SM00220">
    <property type="entry name" value="S_TKc"/>
    <property type="match status" value="1"/>
</dbReference>
<dbReference type="InterPro" id="IPR000719">
    <property type="entry name" value="Prot_kinase_dom"/>
</dbReference>
<dbReference type="PROSITE" id="PS00108">
    <property type="entry name" value="PROTEIN_KINASE_ST"/>
    <property type="match status" value="1"/>
</dbReference>
<keyword evidence="7" id="KW-1133">Transmembrane helix</keyword>
<evidence type="ECO:0000259" key="8">
    <source>
        <dbReference type="PROSITE" id="PS50011"/>
    </source>
</evidence>
<name>A0A8J3IP54_9CHLR</name>
<keyword evidence="3" id="KW-0808">Transferase</keyword>
<reference evidence="9" key="1">
    <citation type="submission" date="2020-10" db="EMBL/GenBank/DDBJ databases">
        <title>Taxonomic study of unclassified bacteria belonging to the class Ktedonobacteria.</title>
        <authorList>
            <person name="Yabe S."/>
            <person name="Wang C.M."/>
            <person name="Zheng Y."/>
            <person name="Sakai Y."/>
            <person name="Cavaletti L."/>
            <person name="Monciardini P."/>
            <person name="Donadio S."/>
        </authorList>
    </citation>
    <scope>NUCLEOTIDE SEQUENCE</scope>
    <source>
        <strain evidence="9">ID150040</strain>
    </source>
</reference>
<dbReference type="EC" id="2.7.11.1" evidence="1"/>
<evidence type="ECO:0000256" key="2">
    <source>
        <dbReference type="ARBA" id="ARBA00022527"/>
    </source>
</evidence>
<sequence>MKGIEGSTLGRYELRHRIAQGGMSEVYLGYDRRVKRRVAIKVLNGSDEPFVRRFEREALAIGTLSHNHILPLYDFGEQRPWYYLVMPYIDGGTLRDYLLKRNLLTIEEAGNFLDQIAAALQHAHDYGVVHRDVKPSNILLRSDGYAYLADFGLAKAKMEVDCLSHGVTMVGTPEYMAPELSNGANDHRSDIYSLGIILYQMLTGRLPFMADSPVAVTLKHLQIQPTPPTRINNTIPASIETVMLKALAKDPGDRYQQARLLAADYRKALRAVQEHQHDNNHTRPDEVEERYPVHSLGAIPVPTAVSDLHPSQADTLFQQFPPGKKQRSLLPSWFWLGNKRPVSSLHILLFSLLILVIIIPSVLLYYSPQQPASEKKTGNTPTTHVQQQETIQAQQQATLAAQAHVQATAGITSTLGAGKVLYNSDLVSPSSGWLNDGYQCFFRSDGYHVAASVHTAGWCYYGQQIFSNMFVTVQVQLLRGDIYGLVFRLRPNSKDFYVLELNNQGEYRLIRAHGSDPSLWLTLIDWTRSRAITSGYGRTNTILVVAKGGQINVYINKQLVIPGFTDTTYLSGFIGFFVGDDNLGGTEAVFSNVWVFQK</sequence>
<dbReference type="SUPFAM" id="SSF56112">
    <property type="entry name" value="Protein kinase-like (PK-like)"/>
    <property type="match status" value="1"/>
</dbReference>
<feature type="transmembrane region" description="Helical" evidence="7">
    <location>
        <begin position="345"/>
        <end position="366"/>
    </location>
</feature>
<dbReference type="EMBL" id="BNJK01000001">
    <property type="protein sequence ID" value="GHO95930.1"/>
    <property type="molecule type" value="Genomic_DNA"/>
</dbReference>
<gene>
    <name evidence="9" type="ORF">KSF_059780</name>
</gene>
<evidence type="ECO:0000313" key="9">
    <source>
        <dbReference type="EMBL" id="GHO95930.1"/>
    </source>
</evidence>
<evidence type="ECO:0000256" key="7">
    <source>
        <dbReference type="SAM" id="Phobius"/>
    </source>
</evidence>
<dbReference type="RefSeq" id="WP_220206586.1">
    <property type="nucleotide sequence ID" value="NZ_BNJK01000001.1"/>
</dbReference>
<dbReference type="Gene3D" id="2.60.120.560">
    <property type="entry name" value="Exo-inulinase, domain 1"/>
    <property type="match status" value="1"/>
</dbReference>
<keyword evidence="6" id="KW-0067">ATP-binding</keyword>
<keyword evidence="7" id="KW-0472">Membrane</keyword>
<keyword evidence="4" id="KW-0547">Nucleotide-binding</keyword>
<keyword evidence="2" id="KW-0723">Serine/threonine-protein kinase</keyword>